<feature type="non-terminal residue" evidence="1">
    <location>
        <position position="1"/>
    </location>
</feature>
<comment type="caution">
    <text evidence="1">The sequence shown here is derived from an EMBL/GenBank/DDBJ whole genome shotgun (WGS) entry which is preliminary data.</text>
</comment>
<organism evidence="1 2">
    <name type="scientific">Polarella glacialis</name>
    <name type="common">Dinoflagellate</name>
    <dbReference type="NCBI Taxonomy" id="89957"/>
    <lineage>
        <taxon>Eukaryota</taxon>
        <taxon>Sar</taxon>
        <taxon>Alveolata</taxon>
        <taxon>Dinophyceae</taxon>
        <taxon>Suessiales</taxon>
        <taxon>Suessiaceae</taxon>
        <taxon>Polarella</taxon>
    </lineage>
</organism>
<dbReference type="EMBL" id="CAJNNW010027460">
    <property type="protein sequence ID" value="CAE8691544.1"/>
    <property type="molecule type" value="Genomic_DNA"/>
</dbReference>
<gene>
    <name evidence="1" type="ORF">PGLA2088_LOCUS27462</name>
</gene>
<reference evidence="1" key="1">
    <citation type="submission" date="2021-02" db="EMBL/GenBank/DDBJ databases">
        <authorList>
            <person name="Dougan E. K."/>
            <person name="Rhodes N."/>
            <person name="Thang M."/>
            <person name="Chan C."/>
        </authorList>
    </citation>
    <scope>NUCLEOTIDE SEQUENCE</scope>
</reference>
<accession>A0A813JX28</accession>
<evidence type="ECO:0000313" key="2">
    <source>
        <dbReference type="Proteomes" id="UP000626109"/>
    </source>
</evidence>
<dbReference type="Proteomes" id="UP000626109">
    <property type="component" value="Unassembled WGS sequence"/>
</dbReference>
<evidence type="ECO:0000313" key="1">
    <source>
        <dbReference type="EMBL" id="CAE8691544.1"/>
    </source>
</evidence>
<protein>
    <submittedName>
        <fullName evidence="1">Uncharacterized protein</fullName>
    </submittedName>
</protein>
<name>A0A813JX28_POLGL</name>
<dbReference type="AlphaFoldDB" id="A0A813JX28"/>
<proteinExistence type="predicted"/>
<sequence length="106" mass="11659">VTSLLTYPERLAYLLLSDLAVAVQGIEGIETMGEHSLNEQLGPKIRQLVDHYEDQSNFPQLNSAMTTVTIGRDSSMANHQDSALSASRGSRKMKIYMSIAVESSFP</sequence>